<dbReference type="Proteomes" id="UP000831701">
    <property type="component" value="Chromosome 14"/>
</dbReference>
<organism evidence="1 2">
    <name type="scientific">Scortum barcoo</name>
    <name type="common">barcoo grunter</name>
    <dbReference type="NCBI Taxonomy" id="214431"/>
    <lineage>
        <taxon>Eukaryota</taxon>
        <taxon>Metazoa</taxon>
        <taxon>Chordata</taxon>
        <taxon>Craniata</taxon>
        <taxon>Vertebrata</taxon>
        <taxon>Euteleostomi</taxon>
        <taxon>Actinopterygii</taxon>
        <taxon>Neopterygii</taxon>
        <taxon>Teleostei</taxon>
        <taxon>Neoteleostei</taxon>
        <taxon>Acanthomorphata</taxon>
        <taxon>Eupercaria</taxon>
        <taxon>Centrarchiformes</taxon>
        <taxon>Terapontoidei</taxon>
        <taxon>Terapontidae</taxon>
        <taxon>Scortum</taxon>
    </lineage>
</organism>
<comment type="caution">
    <text evidence="1">The sequence shown here is derived from an EMBL/GenBank/DDBJ whole genome shotgun (WGS) entry which is preliminary data.</text>
</comment>
<evidence type="ECO:0000313" key="1">
    <source>
        <dbReference type="EMBL" id="KAI3363475.1"/>
    </source>
</evidence>
<sequence>MAWDRLEQCYGTPEASGRALFTRLENFPKISNRDVQKLADLLLEIEAAKEDCFLPELSYLDTARGIHHILEKLPYHLQDKWTSYGSKYKEQHQICLVNVYPNGNRNAARKMYTILNEQSKLFKQQWKQVQSLADTFWERWR</sequence>
<proteinExistence type="predicted"/>
<accession>A0ACB8W734</accession>
<gene>
    <name evidence="1" type="ORF">L3Q82_012092</name>
</gene>
<reference evidence="1" key="1">
    <citation type="submission" date="2022-04" db="EMBL/GenBank/DDBJ databases">
        <title>Jade perch genome.</title>
        <authorList>
            <person name="Chao B."/>
        </authorList>
    </citation>
    <scope>NUCLEOTIDE SEQUENCE</scope>
    <source>
        <strain evidence="1">CB-2022</strain>
    </source>
</reference>
<feature type="non-terminal residue" evidence="1">
    <location>
        <position position="141"/>
    </location>
</feature>
<name>A0ACB8W734_9TELE</name>
<evidence type="ECO:0000313" key="2">
    <source>
        <dbReference type="Proteomes" id="UP000831701"/>
    </source>
</evidence>
<dbReference type="EMBL" id="CM041544">
    <property type="protein sequence ID" value="KAI3363475.1"/>
    <property type="molecule type" value="Genomic_DNA"/>
</dbReference>
<protein>
    <submittedName>
        <fullName evidence="1">Uncharacterized protein</fullName>
    </submittedName>
</protein>
<keyword evidence="2" id="KW-1185">Reference proteome</keyword>